<dbReference type="RefSeq" id="WP_200621189.1">
    <property type="nucleotide sequence ID" value="NZ_CAJNAU010000076.1"/>
</dbReference>
<dbReference type="Proteomes" id="UP000674425">
    <property type="component" value="Unassembled WGS sequence"/>
</dbReference>
<organism evidence="2 3">
    <name type="scientific">Paraburkholderia aspalathi</name>
    <dbReference type="NCBI Taxonomy" id="1324617"/>
    <lineage>
        <taxon>Bacteria</taxon>
        <taxon>Pseudomonadati</taxon>
        <taxon>Pseudomonadota</taxon>
        <taxon>Betaproteobacteria</taxon>
        <taxon>Burkholderiales</taxon>
        <taxon>Burkholderiaceae</taxon>
        <taxon>Paraburkholderia</taxon>
    </lineage>
</organism>
<protein>
    <recommendedName>
        <fullName evidence="4">Holin-X, holin superfamily III</fullName>
    </recommendedName>
</protein>
<reference evidence="2 3" key="1">
    <citation type="submission" date="2021-02" db="EMBL/GenBank/DDBJ databases">
        <authorList>
            <person name="Vanwijnsberghe S."/>
        </authorList>
    </citation>
    <scope>NUCLEOTIDE SEQUENCE [LARGE SCALE GENOMIC DNA]</scope>
    <source>
        <strain evidence="2 3">R-69658</strain>
    </source>
</reference>
<evidence type="ECO:0008006" key="4">
    <source>
        <dbReference type="Google" id="ProtNLM"/>
    </source>
</evidence>
<evidence type="ECO:0000313" key="2">
    <source>
        <dbReference type="EMBL" id="CAE6823361.1"/>
    </source>
</evidence>
<proteinExistence type="predicted"/>
<evidence type="ECO:0000313" key="3">
    <source>
        <dbReference type="Proteomes" id="UP000674425"/>
    </source>
</evidence>
<keyword evidence="1" id="KW-1133">Transmembrane helix</keyword>
<feature type="transmembrane region" description="Helical" evidence="1">
    <location>
        <begin position="62"/>
        <end position="87"/>
    </location>
</feature>
<name>A0ABM8SPH7_9BURK</name>
<feature type="transmembrane region" description="Helical" evidence="1">
    <location>
        <begin position="32"/>
        <end position="50"/>
    </location>
</feature>
<comment type="caution">
    <text evidence="2">The sequence shown here is derived from an EMBL/GenBank/DDBJ whole genome shotgun (WGS) entry which is preliminary data.</text>
</comment>
<evidence type="ECO:0000256" key="1">
    <source>
        <dbReference type="SAM" id="Phobius"/>
    </source>
</evidence>
<keyword evidence="1" id="KW-0472">Membrane</keyword>
<gene>
    <name evidence="2" type="ORF">R69658_05952</name>
</gene>
<accession>A0ABM8SPH7</accession>
<sequence length="114" mass="12780">MAEKPPYTDEQIEALALYVEARKRQWHYARHVLLVLAMMVAAWFVVRSVTHNMPQPTLIPPWTFTAVSVLAGIVALLGLGIFAWAVARTRAILHATGLPAELITGLDRYPSRKF</sequence>
<dbReference type="EMBL" id="CAJNAU010000076">
    <property type="protein sequence ID" value="CAE6823361.1"/>
    <property type="molecule type" value="Genomic_DNA"/>
</dbReference>
<keyword evidence="1" id="KW-0812">Transmembrane</keyword>
<keyword evidence="3" id="KW-1185">Reference proteome</keyword>